<evidence type="ECO:0000256" key="3">
    <source>
        <dbReference type="ARBA" id="ARBA00022801"/>
    </source>
</evidence>
<keyword evidence="3 9" id="KW-0378">Hydrolase</keyword>
<dbReference type="InterPro" id="IPR027390">
    <property type="entry name" value="Endoglucanase_F_dom3"/>
</dbReference>
<dbReference type="Gene3D" id="2.60.40.710">
    <property type="entry name" value="Endoglucanase-like"/>
    <property type="match status" value="2"/>
</dbReference>
<dbReference type="Pfam" id="PF02011">
    <property type="entry name" value="Glyco_hydro_48"/>
    <property type="match status" value="1"/>
</dbReference>
<reference evidence="16" key="1">
    <citation type="submission" date="2011-12" db="EMBL/GenBank/DDBJ databases">
        <title>Complete sequence of Clostridium clariflavum DSM 19732.</title>
        <authorList>
            <consortium name="US DOE Joint Genome Institute"/>
            <person name="Lucas S."/>
            <person name="Han J."/>
            <person name="Lapidus A."/>
            <person name="Cheng J.-F."/>
            <person name="Goodwin L."/>
            <person name="Pitluck S."/>
            <person name="Peters L."/>
            <person name="Teshima H."/>
            <person name="Detter J.C."/>
            <person name="Han C."/>
            <person name="Tapia R."/>
            <person name="Land M."/>
            <person name="Hauser L."/>
            <person name="Kyrpides N."/>
            <person name="Ivanova N."/>
            <person name="Pagani I."/>
            <person name="Kitzmiller T."/>
            <person name="Lynd L."/>
            <person name="Izquierdo J."/>
            <person name="Woyke T."/>
        </authorList>
    </citation>
    <scope>NUCLEOTIDE SEQUENCE [LARGE SCALE GENOMIC DNA]</scope>
    <source>
        <strain evidence="16">DSM 19732 / NBRC 101661 / EBR45</strain>
    </source>
</reference>
<dbReference type="InterPro" id="IPR033126">
    <property type="entry name" value="Glyco_hydro_9_Asp/Glu_AS"/>
</dbReference>
<dbReference type="SMART" id="SM01067">
    <property type="entry name" value="CBM_3"/>
    <property type="match status" value="2"/>
</dbReference>
<dbReference type="KEGG" id="ccl:Clocl_3038"/>
<feature type="active site" evidence="10">
    <location>
        <position position="1143"/>
    </location>
</feature>
<comment type="similarity">
    <text evidence="9 11">Belongs to the glycosyl hydrolase 9 (cellulase E) family.</text>
</comment>
<feature type="compositionally biased region" description="Low complexity" evidence="12">
    <location>
        <begin position="1379"/>
        <end position="1388"/>
    </location>
</feature>
<dbReference type="eggNOG" id="COG4447">
    <property type="taxonomic scope" value="Bacteria"/>
</dbReference>
<keyword evidence="5 9" id="KW-0119">Carbohydrate metabolism</keyword>
<dbReference type="InterPro" id="IPR012341">
    <property type="entry name" value="6hp_glycosidase-like_sf"/>
</dbReference>
<feature type="active site" description="Nucleophile" evidence="8">
    <location>
        <position position="277"/>
    </location>
</feature>
<feature type="region of interest" description="Disordered" evidence="12">
    <location>
        <begin position="141"/>
        <end position="169"/>
    </location>
</feature>
<protein>
    <recommendedName>
        <fullName evidence="11">Endoglucanase</fullName>
        <ecNumber evidence="11">3.2.1.4</ecNumber>
    </recommendedName>
</protein>
<dbReference type="PANTHER" id="PTHR22298">
    <property type="entry name" value="ENDO-1,4-BETA-GLUCANASE"/>
    <property type="match status" value="1"/>
</dbReference>
<evidence type="ECO:0000256" key="2">
    <source>
        <dbReference type="ARBA" id="ARBA00022729"/>
    </source>
</evidence>
<evidence type="ECO:0000256" key="7">
    <source>
        <dbReference type="ARBA" id="ARBA00023326"/>
    </source>
</evidence>
<sequence precursor="true">MRIFEIPRRRNRFIALVTIFITFCIILVIYNKNAKNTFNNNPDKKNSPTSKSQNSTVYADRFLELFNDIQTKGYLSEEGIPYHSIETLLVEAPDYGHQTTSEAFSYMVWLGATYGKLTGDWSYYKNAWDLTEKYIIPDAQKDQPGVDTYSPNSPAQYAPEGDTPNDYPITGAANAPTGIDPIAESLASAYGSKAIYQMHWLLDVDNFYKFGNHGDGTSRCSYINTYQRGPEESVWETVPHPSWEDFKWGEGEKGGFLNLFGNFGQPAKQWRYTSASDADARQVQASYWAYLWAKEQGVEGELSEYTDKAAKMGDYLRYTFFDKYFRPIGVQDSSAAGTGYDSCHYLLSWYMSWGGDIGGAWSWRIGSSHCHQGYQNLVAAYALSQEPALKPKAQGSQEDWQKSLKRQIELYQYLQSAEGAIAGGVTNSWQGRYSKYPAGKSTFYDMAYDYQPVYHDPPSNNWFGFQAWSMERVMQFYYLSGDPDIKNVCDKWVKWALSHTKLKNDGTYEIPSTLEWSGEPDTWRGKPTENSNLHCKVKDYTQDVGVTASYAKALIFYAAATEKHTGTMHSEAKNMAKELLDRMWTNYRDDKGVAAPEEREDYKRFFDEVYIPAGFSGTNGQGAQIKNGITFIDLRPDYKKDPDYAKVEEAVKNGKNPVMTYHRFWSQASIAIANAMYHIYIEKEDGLITETSETENSTDINVSKDTDNIQSNGIYKYKYKNNIPPQPQAKGPYNYGEALQKAIFFYDCQRSGKLSSTVLRLNWRGDSGLNDGKDVGLDLTGGFYDAGDHVKFNLPMAYTTTMLCWAAYEYKDAFVNSGQFEPLLENIKWATDYFIKCHPEPNVYYYQVGDGNADHAWWGPAEAMPMERPAYKLDKSSPGSAVSAQTAAALASASIIFKDIDADYSKECLKHAKELFEFADSTKSDTGYTAAKGFYDSWSGFYDELSWAGVWLYMATNDKTYLKKAEDYVNYWEKEPQSNAIKYTWSHCWDDVHYGAELLLAKLTNGNSKYKEAIEMHLDWWTTGYNGNRIKYTPKGLAWLDQWGSLRYATTTAFLACVYSDWPGADKTKAKNYIKFAESQANYALGSTGRSFVVGFGKNPPEHPHHRTAHGSWANSMSIPEKHRHVLYGALVGGPDSEDNYRDEVSDYVCNEVACDYNAGFVGLLARMYNTYYGSPSETFNGIEEITEDEIFVEAGVNASGSNFIEIKAVINNKSAWPARVCENLSFNYYIDISEAINAGHSASDIKVSANYNQGAKVSELKPLKGNIYYVTVDFSGTKIFPGSQSDYKKEVQFRISAPEGTSYFDPQNDYSYKGLASNSMIKTKHIPVYDKGTLVFGTEPDGKQSASDNTSNETAPLPTSNTALQNTSAPIPPTPVASNSNSNKNTSGGNGKVVIQYTNGNATDSTNGINPRLRLVNNGNSSINLSDVKIRYYYTIDGEKPQTFWCDWSSAGTSNVTGSFNKLTAAKNGADYYLEISFASGAGTLEPGSSVDIQARFSKNDWTNYNQSNDYSFISTASDYTENSKITVYVSGKLVWGNEP</sequence>
<reference evidence="15 16" key="2">
    <citation type="journal article" date="2012" name="Stand. Genomic Sci.">
        <title>Complete Genome Sequence of Clostridium clariflavum DSM 19732.</title>
        <authorList>
            <person name="Izquierdo J.A."/>
            <person name="Goodwin L."/>
            <person name="Davenport K.W."/>
            <person name="Teshima H."/>
            <person name="Bruce D."/>
            <person name="Detter C."/>
            <person name="Tapia R."/>
            <person name="Han S."/>
            <person name="Land M."/>
            <person name="Hauser L."/>
            <person name="Jeffries C.D."/>
            <person name="Han J."/>
            <person name="Pitluck S."/>
            <person name="Nolan M."/>
            <person name="Chen A."/>
            <person name="Huntemann M."/>
            <person name="Mavromatis K."/>
            <person name="Mikhailova N."/>
            <person name="Liolios K."/>
            <person name="Woyke T."/>
            <person name="Lynd L.R."/>
        </authorList>
    </citation>
    <scope>NUCLEOTIDE SEQUENCE [LARGE SCALE GENOMIC DNA]</scope>
    <source>
        <strain evidence="16">DSM 19732 / NBRC 101661 / EBR45</strain>
    </source>
</reference>
<evidence type="ECO:0000256" key="8">
    <source>
        <dbReference type="PIRSR" id="PIRSR600556-1"/>
    </source>
</evidence>
<evidence type="ECO:0000256" key="5">
    <source>
        <dbReference type="ARBA" id="ARBA00023277"/>
    </source>
</evidence>
<feature type="region of interest" description="Disordered" evidence="12">
    <location>
        <begin position="1338"/>
        <end position="1392"/>
    </location>
</feature>
<keyword evidence="13" id="KW-0472">Membrane</keyword>
<dbReference type="InterPro" id="IPR001701">
    <property type="entry name" value="Glyco_hydro_9"/>
</dbReference>
<evidence type="ECO:0000259" key="14">
    <source>
        <dbReference type="PROSITE" id="PS51172"/>
    </source>
</evidence>
<proteinExistence type="inferred from homology"/>
<dbReference type="Gene3D" id="2.170.160.10">
    <property type="entry name" value="Endo-1,4-beta-glucanase f. Domain 2"/>
    <property type="match status" value="1"/>
</dbReference>
<feature type="compositionally biased region" description="Polar residues" evidence="12">
    <location>
        <begin position="1345"/>
        <end position="1370"/>
    </location>
</feature>
<dbReference type="GO" id="GO:0030248">
    <property type="term" value="F:cellulose binding"/>
    <property type="evidence" value="ECO:0007669"/>
    <property type="project" value="InterPro"/>
</dbReference>
<dbReference type="InterPro" id="IPR001956">
    <property type="entry name" value="CBM3"/>
</dbReference>
<evidence type="ECO:0000256" key="12">
    <source>
        <dbReference type="SAM" id="MobiDB-lite"/>
    </source>
</evidence>
<feature type="domain" description="CBM3" evidence="14">
    <location>
        <begin position="1390"/>
        <end position="1541"/>
    </location>
</feature>
<keyword evidence="4 11" id="KW-0136">Cellulose degradation</keyword>
<dbReference type="InterPro" id="IPR000556">
    <property type="entry name" value="Glyco_hydro_48F"/>
</dbReference>
<dbReference type="SUPFAM" id="SSF48208">
    <property type="entry name" value="Six-hairpin glycosidases"/>
    <property type="match status" value="2"/>
</dbReference>
<keyword evidence="2" id="KW-0732">Signal</keyword>
<organism evidence="15 16">
    <name type="scientific">Acetivibrio clariflavus (strain DSM 19732 / NBRC 101661 / EBR45)</name>
    <name type="common">Clostridium clariflavum</name>
    <dbReference type="NCBI Taxonomy" id="720554"/>
    <lineage>
        <taxon>Bacteria</taxon>
        <taxon>Bacillati</taxon>
        <taxon>Bacillota</taxon>
        <taxon>Clostridia</taxon>
        <taxon>Eubacteriales</taxon>
        <taxon>Oscillospiraceae</taxon>
        <taxon>Acetivibrio</taxon>
    </lineage>
</organism>
<dbReference type="FunFam" id="1.50.10.10:FF:000020">
    <property type="entry name" value="Endoglucanase"/>
    <property type="match status" value="1"/>
</dbReference>
<dbReference type="eggNOG" id="COG4733">
    <property type="taxonomic scope" value="Bacteria"/>
</dbReference>
<comment type="catalytic activity">
    <reaction evidence="1 11">
        <text>Endohydrolysis of (1-&gt;4)-beta-D-glucosidic linkages in cellulose, lichenin and cereal beta-D-glucans.</text>
        <dbReference type="EC" id="3.2.1.4"/>
    </reaction>
</comment>
<dbReference type="EC" id="3.2.1.4" evidence="11"/>
<accession>G8LUZ6</accession>
<dbReference type="STRING" id="720554.Clocl_3038"/>
<dbReference type="InterPro" id="IPR023309">
    <property type="entry name" value="Endo-1-4-beta-glucanase_dom2"/>
</dbReference>
<feature type="active site" evidence="10">
    <location>
        <position position="1152"/>
    </location>
</feature>
<feature type="active site" evidence="9">
    <location>
        <position position="1105"/>
    </location>
</feature>
<dbReference type="RefSeq" id="WP_014256118.1">
    <property type="nucleotide sequence ID" value="NC_016627.1"/>
</dbReference>
<dbReference type="Gene3D" id="1.50.10.10">
    <property type="match status" value="2"/>
</dbReference>
<evidence type="ECO:0000256" key="11">
    <source>
        <dbReference type="RuleBase" id="RU361166"/>
    </source>
</evidence>
<dbReference type="PROSITE" id="PS00592">
    <property type="entry name" value="GH9_2"/>
    <property type="match status" value="1"/>
</dbReference>
<dbReference type="OrthoDB" id="9758662at2"/>
<dbReference type="FunFam" id="2.60.40.710:FF:000001">
    <property type="entry name" value="Endoglucanase 1"/>
    <property type="match status" value="1"/>
</dbReference>
<keyword evidence="13" id="KW-1133">Transmembrane helix</keyword>
<evidence type="ECO:0000313" key="16">
    <source>
        <dbReference type="Proteomes" id="UP000005435"/>
    </source>
</evidence>
<name>G8LUZ6_ACECE</name>
<keyword evidence="7 9" id="KW-0624">Polysaccharide degradation</keyword>
<dbReference type="PROSITE" id="PS51172">
    <property type="entry name" value="CBM3"/>
    <property type="match status" value="2"/>
</dbReference>
<dbReference type="Pfam" id="PF00942">
    <property type="entry name" value="CBM_3"/>
    <property type="match status" value="2"/>
</dbReference>
<dbReference type="GO" id="GO:0030245">
    <property type="term" value="P:cellulose catabolic process"/>
    <property type="evidence" value="ECO:0007669"/>
    <property type="project" value="UniProtKB-KW"/>
</dbReference>
<evidence type="ECO:0000256" key="13">
    <source>
        <dbReference type="SAM" id="Phobius"/>
    </source>
</evidence>
<dbReference type="Pfam" id="PF00759">
    <property type="entry name" value="Glyco_hydro_9"/>
    <property type="match status" value="1"/>
</dbReference>
<dbReference type="EMBL" id="CP003065">
    <property type="protein sequence ID" value="AEV69573.1"/>
    <property type="molecule type" value="Genomic_DNA"/>
</dbReference>
<dbReference type="PROSITE" id="PS00698">
    <property type="entry name" value="GH9_3"/>
    <property type="match status" value="1"/>
</dbReference>
<dbReference type="GO" id="GO:0008810">
    <property type="term" value="F:cellulase activity"/>
    <property type="evidence" value="ECO:0007669"/>
    <property type="project" value="UniProtKB-EC"/>
</dbReference>
<evidence type="ECO:0000256" key="1">
    <source>
        <dbReference type="ARBA" id="ARBA00000966"/>
    </source>
</evidence>
<keyword evidence="16" id="KW-1185">Reference proteome</keyword>
<keyword evidence="6 9" id="KW-0326">Glycosidase</keyword>
<dbReference type="Proteomes" id="UP000005435">
    <property type="component" value="Chromosome"/>
</dbReference>
<dbReference type="HOGENOM" id="CLU_246792_0_0_9"/>
<evidence type="ECO:0000256" key="6">
    <source>
        <dbReference type="ARBA" id="ARBA00023295"/>
    </source>
</evidence>
<evidence type="ECO:0000313" key="15">
    <source>
        <dbReference type="EMBL" id="AEV69573.1"/>
    </source>
</evidence>
<gene>
    <name evidence="15" type="ordered locus">Clocl_3038</name>
</gene>
<feature type="domain" description="CBM3" evidence="14">
    <location>
        <begin position="1186"/>
        <end position="1342"/>
    </location>
</feature>
<dbReference type="Gene3D" id="4.10.870.10">
    <property type="entry name" value="Endo-1,4-beta-glucanase f. Domain 3"/>
    <property type="match status" value="1"/>
</dbReference>
<dbReference type="InterPro" id="IPR036966">
    <property type="entry name" value="CBM3_sf"/>
</dbReference>
<keyword evidence="13" id="KW-0812">Transmembrane</keyword>
<feature type="active site" description="Proton donor" evidence="8">
    <location>
        <position position="102"/>
    </location>
</feature>
<evidence type="ECO:0000256" key="10">
    <source>
        <dbReference type="PROSITE-ProRule" id="PRU10060"/>
    </source>
</evidence>
<evidence type="ECO:0000256" key="9">
    <source>
        <dbReference type="PROSITE-ProRule" id="PRU10059"/>
    </source>
</evidence>
<evidence type="ECO:0000256" key="4">
    <source>
        <dbReference type="ARBA" id="ARBA00023001"/>
    </source>
</evidence>
<dbReference type="PRINTS" id="PR00844">
    <property type="entry name" value="GLHYDRLASE48"/>
</dbReference>
<dbReference type="InterPro" id="IPR008965">
    <property type="entry name" value="CBM2/CBM3_carb-bd_dom_sf"/>
</dbReference>
<feature type="transmembrane region" description="Helical" evidence="13">
    <location>
        <begin position="12"/>
        <end position="30"/>
    </location>
</feature>
<dbReference type="InterPro" id="IPR008928">
    <property type="entry name" value="6-hairpin_glycosidase_sf"/>
</dbReference>
<dbReference type="SUPFAM" id="SSF49384">
    <property type="entry name" value="Carbohydrate-binding domain"/>
    <property type="match status" value="2"/>
</dbReference>
<dbReference type="InterPro" id="IPR018221">
    <property type="entry name" value="Glyco_hydro_9_His_AS"/>
</dbReference>